<dbReference type="InterPro" id="IPR036322">
    <property type="entry name" value="WD40_repeat_dom_sf"/>
</dbReference>
<evidence type="ECO:0000313" key="10">
    <source>
        <dbReference type="EMBL" id="CAF9919122.1"/>
    </source>
</evidence>
<dbReference type="EMBL" id="CAJPDT010000022">
    <property type="protein sequence ID" value="CAF9919122.1"/>
    <property type="molecule type" value="Genomic_DNA"/>
</dbReference>
<dbReference type="Gene3D" id="2.130.10.10">
    <property type="entry name" value="YVTN repeat-like/Quinoprotein amine dehydrogenase"/>
    <property type="match status" value="3"/>
</dbReference>
<feature type="compositionally biased region" description="Basic residues" evidence="9">
    <location>
        <begin position="57"/>
        <end position="72"/>
    </location>
</feature>
<reference evidence="10" key="1">
    <citation type="submission" date="2021-03" db="EMBL/GenBank/DDBJ databases">
        <authorList>
            <person name="Tagirdzhanova G."/>
        </authorList>
    </citation>
    <scope>NUCLEOTIDE SEQUENCE</scope>
</reference>
<dbReference type="SMART" id="SM00320">
    <property type="entry name" value="WD40"/>
    <property type="match status" value="4"/>
</dbReference>
<comment type="subcellular location">
    <subcellularLocation>
        <location evidence="1">Nucleus</location>
        <location evidence="1">Nucleolus</location>
    </subcellularLocation>
</comment>
<keyword evidence="6" id="KW-0804">Transcription</keyword>
<dbReference type="AlphaFoldDB" id="A0A8H3F5V5"/>
<keyword evidence="5" id="KW-0677">Repeat</keyword>
<protein>
    <submittedName>
        <fullName evidence="10">Uncharacterized protein</fullName>
    </submittedName>
</protein>
<evidence type="ECO:0000256" key="2">
    <source>
        <dbReference type="ARBA" id="ARBA00022517"/>
    </source>
</evidence>
<evidence type="ECO:0000256" key="6">
    <source>
        <dbReference type="ARBA" id="ARBA00023163"/>
    </source>
</evidence>
<dbReference type="GO" id="GO:0003723">
    <property type="term" value="F:RNA binding"/>
    <property type="evidence" value="ECO:0007669"/>
    <property type="project" value="InterPro"/>
</dbReference>
<keyword evidence="4 8" id="KW-0853">WD repeat</keyword>
<keyword evidence="2" id="KW-0690">Ribosome biogenesis</keyword>
<organism evidence="10 11">
    <name type="scientific">Imshaugia aleurites</name>
    <dbReference type="NCBI Taxonomy" id="172621"/>
    <lineage>
        <taxon>Eukaryota</taxon>
        <taxon>Fungi</taxon>
        <taxon>Dikarya</taxon>
        <taxon>Ascomycota</taxon>
        <taxon>Pezizomycotina</taxon>
        <taxon>Lecanoromycetes</taxon>
        <taxon>OSLEUM clade</taxon>
        <taxon>Lecanoromycetidae</taxon>
        <taxon>Lecanorales</taxon>
        <taxon>Lecanorineae</taxon>
        <taxon>Parmeliaceae</taxon>
        <taxon>Imshaugia</taxon>
    </lineage>
</organism>
<feature type="repeat" description="WD" evidence="8">
    <location>
        <begin position="365"/>
        <end position="406"/>
    </location>
</feature>
<name>A0A8H3F5V5_9LECA</name>
<evidence type="ECO:0000313" key="11">
    <source>
        <dbReference type="Proteomes" id="UP000664534"/>
    </source>
</evidence>
<accession>A0A8H3F5V5</accession>
<dbReference type="SUPFAM" id="SSF50978">
    <property type="entry name" value="WD40 repeat-like"/>
    <property type="match status" value="1"/>
</dbReference>
<evidence type="ECO:0000256" key="5">
    <source>
        <dbReference type="ARBA" id="ARBA00022737"/>
    </source>
</evidence>
<dbReference type="SUPFAM" id="SSF69322">
    <property type="entry name" value="Tricorn protease domain 2"/>
    <property type="match status" value="1"/>
</dbReference>
<dbReference type="PROSITE" id="PS50294">
    <property type="entry name" value="WD_REPEATS_REGION"/>
    <property type="match status" value="1"/>
</dbReference>
<sequence length="976" mass="106469">MSKRKRDEESATPEQPKKVKKQKTNKLGAPQAKAPNVASQDWHETGEREKESDQKLPGKHKSKKEKHKHRDRTSRPNGEGSKKTAGDSATWKVSESAGGQMLDVDPIFSPDEKFLLIAYGTSISVYSTSTSLLVRQLRIHKDDSISAFAFSSTAQNYLYLSTISGTIEKWDWTEGLRLSHWRISSSIYSLVTAEQHLGDSSSDPGSDLVYTMDRKDQGPWLLSVHRLAGSEDGAKTDVKTLLTHQQALSSVKILDNGRVIIATSESQLMFGLSDEPAPSPLRDVSYRWHIIECPEYVVSMDVRVRPFEKVKKISKGGMSMEHIIDIAVGGLKGPIHIYDDLLRKIIKRDRRAGKGSSVELTSRRLHWHRNAVQAVKWSADGNYVISGGQETTLVLWQLETGQRQYLPHLGAAIESIVVSPSGSSYAIRLADNSAMILSTSELQPTFSIAGIQIPALQQARLPLPFVPTVTAVTQKKGAVFRSRCPACASFSGPGRLLLAVPPATTSKQSSMTPLNASYLQTFDIGAAHQFSRQALTRTKVTTLNTGPESNIIEEPNVTHIQTSSDGQWLASVDEWMPPKRDLESLAFNQERVLEELVFREEVYLKIWSWNVDTKLWELVSRIDNPHASPSGKPYDQGGVLDLISDPSSVAFATVGEDGIVKTWKPATRRRNGLEVKSKDGRGLTAWHCQHEAPLEIAELTGGNGLLGAKLAYSQDGSILAAGLQSSRSSPIYIIDTYSGEIKSVHTGLYAGPLLGLGIVHKYLVTLSDELCVYDLVDDKLKYGVDLAGHGLPLEKRLALSHLAVDTHDSIFAIAIPQIAKTGLGSQIIIFNPADATPQFLTRLPSAVTTLLSASGRKGFYAIDSAAQVRTITPSQSMPPVPKIAPEDKAAPTRGLIDLFGGGQRMLAQGGTGKDAGLTVAKSSSITHELSNEQDEAVVVSQDRLAEVFDVGPTYALPPVTQLFEQVATLYIGKVEG</sequence>
<dbReference type="InterPro" id="IPR001680">
    <property type="entry name" value="WD40_rpt"/>
</dbReference>
<dbReference type="InterPro" id="IPR053826">
    <property type="entry name" value="WDR75"/>
</dbReference>
<keyword evidence="7" id="KW-0539">Nucleus</keyword>
<dbReference type="GO" id="GO:0045943">
    <property type="term" value="P:positive regulation of transcription by RNA polymerase I"/>
    <property type="evidence" value="ECO:0007669"/>
    <property type="project" value="InterPro"/>
</dbReference>
<dbReference type="GO" id="GO:2000234">
    <property type="term" value="P:positive regulation of rRNA processing"/>
    <property type="evidence" value="ECO:0007669"/>
    <property type="project" value="TreeGrafter"/>
</dbReference>
<evidence type="ECO:0000256" key="1">
    <source>
        <dbReference type="ARBA" id="ARBA00004604"/>
    </source>
</evidence>
<feature type="region of interest" description="Disordered" evidence="9">
    <location>
        <begin position="1"/>
        <end position="92"/>
    </location>
</feature>
<gene>
    <name evidence="10" type="ORF">IMSHALPRED_004530</name>
</gene>
<evidence type="ECO:0000256" key="4">
    <source>
        <dbReference type="ARBA" id="ARBA00022574"/>
    </source>
</evidence>
<evidence type="ECO:0000256" key="7">
    <source>
        <dbReference type="ARBA" id="ARBA00023242"/>
    </source>
</evidence>
<dbReference type="PANTHER" id="PTHR44215:SF1">
    <property type="entry name" value="WD REPEAT-CONTAINING PROTEIN 75"/>
    <property type="match status" value="1"/>
</dbReference>
<dbReference type="InterPro" id="IPR015943">
    <property type="entry name" value="WD40/YVTN_repeat-like_dom_sf"/>
</dbReference>
<dbReference type="GO" id="GO:0006364">
    <property type="term" value="P:rRNA processing"/>
    <property type="evidence" value="ECO:0007669"/>
    <property type="project" value="UniProtKB-KW"/>
</dbReference>
<evidence type="ECO:0000256" key="9">
    <source>
        <dbReference type="SAM" id="MobiDB-lite"/>
    </source>
</evidence>
<dbReference type="PROSITE" id="PS50082">
    <property type="entry name" value="WD_REPEATS_2"/>
    <property type="match status" value="1"/>
</dbReference>
<feature type="compositionally biased region" description="Basic and acidic residues" evidence="9">
    <location>
        <begin position="41"/>
        <end position="56"/>
    </location>
</feature>
<evidence type="ECO:0000256" key="3">
    <source>
        <dbReference type="ARBA" id="ARBA00022552"/>
    </source>
</evidence>
<dbReference type="Pfam" id="PF23869">
    <property type="entry name" value="Beta-prop_WDR75_1st"/>
    <property type="match status" value="2"/>
</dbReference>
<dbReference type="PANTHER" id="PTHR44215">
    <property type="entry name" value="WD REPEAT-CONTAINING PROTEIN 75"/>
    <property type="match status" value="1"/>
</dbReference>
<evidence type="ECO:0000256" key="8">
    <source>
        <dbReference type="PROSITE-ProRule" id="PRU00221"/>
    </source>
</evidence>
<keyword evidence="3" id="KW-0698">rRNA processing</keyword>
<dbReference type="GO" id="GO:0032040">
    <property type="term" value="C:small-subunit processome"/>
    <property type="evidence" value="ECO:0007669"/>
    <property type="project" value="InterPro"/>
</dbReference>
<proteinExistence type="predicted"/>
<keyword evidence="11" id="KW-1185">Reference proteome</keyword>
<comment type="caution">
    <text evidence="10">The sequence shown here is derived from an EMBL/GenBank/DDBJ whole genome shotgun (WGS) entry which is preliminary data.</text>
</comment>
<dbReference type="OrthoDB" id="4096at2759"/>
<dbReference type="Proteomes" id="UP000664534">
    <property type="component" value="Unassembled WGS sequence"/>
</dbReference>